<organism evidence="1">
    <name type="scientific">Chrysotila carterae</name>
    <name type="common">Marine alga</name>
    <name type="synonym">Syracosphaera carterae</name>
    <dbReference type="NCBI Taxonomy" id="13221"/>
    <lineage>
        <taxon>Eukaryota</taxon>
        <taxon>Haptista</taxon>
        <taxon>Haptophyta</taxon>
        <taxon>Prymnesiophyceae</taxon>
        <taxon>Isochrysidales</taxon>
        <taxon>Isochrysidaceae</taxon>
        <taxon>Chrysotila</taxon>
    </lineage>
</organism>
<evidence type="ECO:0000313" key="1">
    <source>
        <dbReference type="EMBL" id="CAE0765239.1"/>
    </source>
</evidence>
<protein>
    <submittedName>
        <fullName evidence="1">Uncharacterized protein</fullName>
    </submittedName>
</protein>
<sequence length="125" mass="13758">MEALSTQVGDTTIAAAVQASARSLPGQSQLKLSGTDESEANLRLAVLEVLRGMRQPARVNALSVAFRQQRGVAFKERYKAGMLRFLKVRSCDSLRKNVAHSDAEACGTEAYHVRQILLTGVWDRR</sequence>
<dbReference type="AlphaFoldDB" id="A0A7S4BGH8"/>
<accession>A0A7S4BGH8</accession>
<name>A0A7S4BGH8_CHRCT</name>
<reference evidence="1" key="1">
    <citation type="submission" date="2021-01" db="EMBL/GenBank/DDBJ databases">
        <authorList>
            <person name="Corre E."/>
            <person name="Pelletier E."/>
            <person name="Niang G."/>
            <person name="Scheremetjew M."/>
            <person name="Finn R."/>
            <person name="Kale V."/>
            <person name="Holt S."/>
            <person name="Cochrane G."/>
            <person name="Meng A."/>
            <person name="Brown T."/>
            <person name="Cohen L."/>
        </authorList>
    </citation>
    <scope>NUCLEOTIDE SEQUENCE</scope>
    <source>
        <strain evidence="1">CCMP645</strain>
    </source>
</reference>
<dbReference type="EMBL" id="HBIZ01028104">
    <property type="protein sequence ID" value="CAE0765239.1"/>
    <property type="molecule type" value="Transcribed_RNA"/>
</dbReference>
<proteinExistence type="predicted"/>
<gene>
    <name evidence="1" type="ORF">PCAR00345_LOCUS17851</name>
</gene>